<evidence type="ECO:0000313" key="2">
    <source>
        <dbReference type="Proteomes" id="UP000823775"/>
    </source>
</evidence>
<evidence type="ECO:0000313" key="1">
    <source>
        <dbReference type="EMBL" id="MCE3049741.1"/>
    </source>
</evidence>
<dbReference type="EMBL" id="JACEIK010007101">
    <property type="protein sequence ID" value="MCE3049741.1"/>
    <property type="molecule type" value="Genomic_DNA"/>
</dbReference>
<gene>
    <name evidence="1" type="ORF">HAX54_045703</name>
</gene>
<name>A0ABS8WI24_DATST</name>
<sequence length="143" mass="16962">MIGARNQHVKITESRGFRARSDYYEFVKTSRGLSVECSLDTTAEMTWKQMRLVYRGKWQAGRELEKRKIKRGRREKRSKWVVGGHCRRQWEGEDLVVCDASVGRGEEEGLAAAAWRGRRESFWVKEDNGALKWWRLLLVFRRR</sequence>
<proteinExistence type="predicted"/>
<dbReference type="Proteomes" id="UP000823775">
    <property type="component" value="Unassembled WGS sequence"/>
</dbReference>
<reference evidence="1 2" key="1">
    <citation type="journal article" date="2021" name="BMC Genomics">
        <title>Datura genome reveals duplications of psychoactive alkaloid biosynthetic genes and high mutation rate following tissue culture.</title>
        <authorList>
            <person name="Rajewski A."/>
            <person name="Carter-House D."/>
            <person name="Stajich J."/>
            <person name="Litt A."/>
        </authorList>
    </citation>
    <scope>NUCLEOTIDE SEQUENCE [LARGE SCALE GENOMIC DNA]</scope>
    <source>
        <strain evidence="1">AR-01</strain>
    </source>
</reference>
<keyword evidence="2" id="KW-1185">Reference proteome</keyword>
<protein>
    <submittedName>
        <fullName evidence="1">Uncharacterized protein</fullName>
    </submittedName>
</protein>
<accession>A0ABS8WI24</accession>
<comment type="caution">
    <text evidence="1">The sequence shown here is derived from an EMBL/GenBank/DDBJ whole genome shotgun (WGS) entry which is preliminary data.</text>
</comment>
<organism evidence="1 2">
    <name type="scientific">Datura stramonium</name>
    <name type="common">Jimsonweed</name>
    <name type="synonym">Common thornapple</name>
    <dbReference type="NCBI Taxonomy" id="4076"/>
    <lineage>
        <taxon>Eukaryota</taxon>
        <taxon>Viridiplantae</taxon>
        <taxon>Streptophyta</taxon>
        <taxon>Embryophyta</taxon>
        <taxon>Tracheophyta</taxon>
        <taxon>Spermatophyta</taxon>
        <taxon>Magnoliopsida</taxon>
        <taxon>eudicotyledons</taxon>
        <taxon>Gunneridae</taxon>
        <taxon>Pentapetalae</taxon>
        <taxon>asterids</taxon>
        <taxon>lamiids</taxon>
        <taxon>Solanales</taxon>
        <taxon>Solanaceae</taxon>
        <taxon>Solanoideae</taxon>
        <taxon>Datureae</taxon>
        <taxon>Datura</taxon>
    </lineage>
</organism>